<dbReference type="PANTHER" id="PTHR21399:SF0">
    <property type="entry name" value="METHYLOSOME SUBUNIT PICLN"/>
    <property type="match status" value="1"/>
</dbReference>
<dbReference type="GO" id="GO:0005829">
    <property type="term" value="C:cytosol"/>
    <property type="evidence" value="ECO:0007669"/>
    <property type="project" value="TreeGrafter"/>
</dbReference>
<sequence>MIYTILQTAPAFRARGSSDLEKPVLRFQLSNVAVELINSEVTFEKGTVYVTDKDLYFYSVKSQSGFVINHSSIVLQTLSRQDASGPCVYLQLSNDSTKLNEETPEVHCEIRFAPDNLDYLDDLSLAIADCAPQPEGIDDWTPEELDKEELLEAAKASREYLDSILIPAPKKD</sequence>
<evidence type="ECO:0000256" key="3">
    <source>
        <dbReference type="ARBA" id="ARBA00022490"/>
    </source>
</evidence>
<dbReference type="OrthoDB" id="19714at2759"/>
<name>A0A1Y1XX12_9FUNG</name>
<keyword evidence="3" id="KW-0963">Cytoplasm</keyword>
<dbReference type="FunCoup" id="A0A1Y1XX12">
    <property type="interactions" value="59"/>
</dbReference>
<dbReference type="InterPro" id="IPR011993">
    <property type="entry name" value="PH-like_dom_sf"/>
</dbReference>
<evidence type="ECO:0000313" key="6">
    <source>
        <dbReference type="Proteomes" id="UP000193498"/>
    </source>
</evidence>
<dbReference type="STRING" id="1314790.A0A1Y1XX12"/>
<gene>
    <name evidence="5" type="ORF">K493DRAFT_340167</name>
</gene>
<organism evidence="5 6">
    <name type="scientific">Basidiobolus meristosporus CBS 931.73</name>
    <dbReference type="NCBI Taxonomy" id="1314790"/>
    <lineage>
        <taxon>Eukaryota</taxon>
        <taxon>Fungi</taxon>
        <taxon>Fungi incertae sedis</taxon>
        <taxon>Zoopagomycota</taxon>
        <taxon>Entomophthoromycotina</taxon>
        <taxon>Basidiobolomycetes</taxon>
        <taxon>Basidiobolales</taxon>
        <taxon>Basidiobolaceae</taxon>
        <taxon>Basidiobolus</taxon>
    </lineage>
</organism>
<evidence type="ECO:0000256" key="2">
    <source>
        <dbReference type="ARBA" id="ARBA00004496"/>
    </source>
</evidence>
<comment type="subcellular location">
    <subcellularLocation>
        <location evidence="2">Cytoplasm</location>
    </subcellularLocation>
    <subcellularLocation>
        <location evidence="1">Nucleus</location>
    </subcellularLocation>
</comment>
<dbReference type="GO" id="GO:0000387">
    <property type="term" value="P:spliceosomal snRNP assembly"/>
    <property type="evidence" value="ECO:0007669"/>
    <property type="project" value="TreeGrafter"/>
</dbReference>
<evidence type="ECO:0000256" key="1">
    <source>
        <dbReference type="ARBA" id="ARBA00004123"/>
    </source>
</evidence>
<accession>A0A1Y1XX12</accession>
<dbReference type="GO" id="GO:0045292">
    <property type="term" value="P:mRNA cis splicing, via spliceosome"/>
    <property type="evidence" value="ECO:0007669"/>
    <property type="project" value="TreeGrafter"/>
</dbReference>
<dbReference type="Pfam" id="PF03517">
    <property type="entry name" value="Voldacs"/>
    <property type="match status" value="1"/>
</dbReference>
<dbReference type="InterPro" id="IPR039924">
    <property type="entry name" value="ICln/Lot5/Saf5"/>
</dbReference>
<keyword evidence="4" id="KW-0539">Nucleus</keyword>
<dbReference type="EMBL" id="MCFE01000393">
    <property type="protein sequence ID" value="ORX90205.1"/>
    <property type="molecule type" value="Genomic_DNA"/>
</dbReference>
<dbReference type="Proteomes" id="UP000193498">
    <property type="component" value="Unassembled WGS sequence"/>
</dbReference>
<dbReference type="PANTHER" id="PTHR21399">
    <property type="entry name" value="CHLORIDE CONDUCTANCE REGULATORY PROTEIN ICLN"/>
    <property type="match status" value="1"/>
</dbReference>
<proteinExistence type="predicted"/>
<dbReference type="AlphaFoldDB" id="A0A1Y1XX12"/>
<dbReference type="Gene3D" id="2.30.29.30">
    <property type="entry name" value="Pleckstrin-homology domain (PH domain)/Phosphotyrosine-binding domain (PTB)"/>
    <property type="match status" value="1"/>
</dbReference>
<evidence type="ECO:0000313" key="5">
    <source>
        <dbReference type="EMBL" id="ORX90205.1"/>
    </source>
</evidence>
<protein>
    <submittedName>
        <fullName evidence="5">Uncharacterized protein</fullName>
    </submittedName>
</protein>
<dbReference type="InParanoid" id="A0A1Y1XX12"/>
<keyword evidence="6" id="KW-1185">Reference proteome</keyword>
<dbReference type="GO" id="GO:0034715">
    <property type="term" value="C:pICln-Sm protein complex"/>
    <property type="evidence" value="ECO:0007669"/>
    <property type="project" value="TreeGrafter"/>
</dbReference>
<dbReference type="GO" id="GO:0005681">
    <property type="term" value="C:spliceosomal complex"/>
    <property type="evidence" value="ECO:0007669"/>
    <property type="project" value="TreeGrafter"/>
</dbReference>
<evidence type="ECO:0000256" key="4">
    <source>
        <dbReference type="ARBA" id="ARBA00023242"/>
    </source>
</evidence>
<comment type="caution">
    <text evidence="5">The sequence shown here is derived from an EMBL/GenBank/DDBJ whole genome shotgun (WGS) entry which is preliminary data.</text>
</comment>
<reference evidence="5 6" key="1">
    <citation type="submission" date="2016-07" db="EMBL/GenBank/DDBJ databases">
        <title>Pervasive Adenine N6-methylation of Active Genes in Fungi.</title>
        <authorList>
            <consortium name="DOE Joint Genome Institute"/>
            <person name="Mondo S.J."/>
            <person name="Dannebaum R.O."/>
            <person name="Kuo R.C."/>
            <person name="Labutti K."/>
            <person name="Haridas S."/>
            <person name="Kuo A."/>
            <person name="Salamov A."/>
            <person name="Ahrendt S.R."/>
            <person name="Lipzen A."/>
            <person name="Sullivan W."/>
            <person name="Andreopoulos W.B."/>
            <person name="Clum A."/>
            <person name="Lindquist E."/>
            <person name="Daum C."/>
            <person name="Ramamoorthy G.K."/>
            <person name="Gryganskyi A."/>
            <person name="Culley D."/>
            <person name="Magnuson J.K."/>
            <person name="James T.Y."/>
            <person name="O'Malley M.A."/>
            <person name="Stajich J.E."/>
            <person name="Spatafora J.W."/>
            <person name="Visel A."/>
            <person name="Grigoriev I.V."/>
        </authorList>
    </citation>
    <scope>NUCLEOTIDE SEQUENCE [LARGE SCALE GENOMIC DNA]</scope>
    <source>
        <strain evidence="5 6">CBS 931.73</strain>
    </source>
</reference>